<evidence type="ECO:0000259" key="2">
    <source>
        <dbReference type="Pfam" id="PF13240"/>
    </source>
</evidence>
<reference evidence="3" key="1">
    <citation type="submission" date="2020-10" db="EMBL/GenBank/DDBJ databases">
        <authorList>
            <person name="Gilroy R."/>
        </authorList>
    </citation>
    <scope>NUCLEOTIDE SEQUENCE</scope>
    <source>
        <strain evidence="3">USAMLcec3-3695</strain>
    </source>
</reference>
<sequence>MKCDKCGAVLEDDAVFCYKCGSFVMSDEDTEPIAAEKAGKRRRGSSSFPIVLRILIWAAVAAAGVAAAVFGYRWIYSDELHMQTGESAAVYEVSESEITPVTGEAGAAR</sequence>
<keyword evidence="1" id="KW-0812">Transmembrane</keyword>
<organism evidence="3 4">
    <name type="scientific">Candidatus Ornithomonoglobus merdipullorum</name>
    <dbReference type="NCBI Taxonomy" id="2840895"/>
    <lineage>
        <taxon>Bacteria</taxon>
        <taxon>Bacillati</taxon>
        <taxon>Bacillota</taxon>
        <taxon>Clostridia</taxon>
        <taxon>Candidatus Ornithomonoglobus</taxon>
    </lineage>
</organism>
<keyword evidence="1" id="KW-1133">Transmembrane helix</keyword>
<dbReference type="AlphaFoldDB" id="A0A9D1SFL9"/>
<feature type="transmembrane region" description="Helical" evidence="1">
    <location>
        <begin position="50"/>
        <end position="75"/>
    </location>
</feature>
<dbReference type="InterPro" id="IPR026870">
    <property type="entry name" value="Zinc_ribbon_dom"/>
</dbReference>
<evidence type="ECO:0000256" key="1">
    <source>
        <dbReference type="SAM" id="Phobius"/>
    </source>
</evidence>
<dbReference type="EMBL" id="DVNB01000087">
    <property type="protein sequence ID" value="HIU57892.1"/>
    <property type="molecule type" value="Genomic_DNA"/>
</dbReference>
<keyword evidence="1" id="KW-0472">Membrane</keyword>
<dbReference type="Proteomes" id="UP000824109">
    <property type="component" value="Unassembled WGS sequence"/>
</dbReference>
<dbReference type="Pfam" id="PF13240">
    <property type="entry name" value="Zn_Ribbon_1"/>
    <property type="match status" value="1"/>
</dbReference>
<accession>A0A9D1SFL9</accession>
<name>A0A9D1SFL9_9FIRM</name>
<protein>
    <submittedName>
        <fullName evidence="3">Zinc ribbon domain-containing protein</fullName>
    </submittedName>
</protein>
<evidence type="ECO:0000313" key="3">
    <source>
        <dbReference type="EMBL" id="HIU57892.1"/>
    </source>
</evidence>
<gene>
    <name evidence="3" type="ORF">IAA61_08825</name>
</gene>
<proteinExistence type="predicted"/>
<reference evidence="3" key="2">
    <citation type="journal article" date="2021" name="PeerJ">
        <title>Extensive microbial diversity within the chicken gut microbiome revealed by metagenomics and culture.</title>
        <authorList>
            <person name="Gilroy R."/>
            <person name="Ravi A."/>
            <person name="Getino M."/>
            <person name="Pursley I."/>
            <person name="Horton D.L."/>
            <person name="Alikhan N.F."/>
            <person name="Baker D."/>
            <person name="Gharbi K."/>
            <person name="Hall N."/>
            <person name="Watson M."/>
            <person name="Adriaenssens E.M."/>
            <person name="Foster-Nyarko E."/>
            <person name="Jarju S."/>
            <person name="Secka A."/>
            <person name="Antonio M."/>
            <person name="Oren A."/>
            <person name="Chaudhuri R.R."/>
            <person name="La Ragione R."/>
            <person name="Hildebrand F."/>
            <person name="Pallen M.J."/>
        </authorList>
    </citation>
    <scope>NUCLEOTIDE SEQUENCE</scope>
    <source>
        <strain evidence="3">USAMLcec3-3695</strain>
    </source>
</reference>
<feature type="domain" description="Zinc-ribbon" evidence="2">
    <location>
        <begin position="2"/>
        <end position="22"/>
    </location>
</feature>
<comment type="caution">
    <text evidence="3">The sequence shown here is derived from an EMBL/GenBank/DDBJ whole genome shotgun (WGS) entry which is preliminary data.</text>
</comment>
<evidence type="ECO:0000313" key="4">
    <source>
        <dbReference type="Proteomes" id="UP000824109"/>
    </source>
</evidence>